<evidence type="ECO:0000313" key="1">
    <source>
        <dbReference type="EMBL" id="SVB61119.1"/>
    </source>
</evidence>
<gene>
    <name evidence="1" type="ORF">METZ01_LOCUS213973</name>
</gene>
<accession>A0A382FEM1</accession>
<dbReference type="EMBL" id="UINC01049396">
    <property type="protein sequence ID" value="SVB61119.1"/>
    <property type="molecule type" value="Genomic_DNA"/>
</dbReference>
<name>A0A382FEM1_9ZZZZ</name>
<organism evidence="1">
    <name type="scientific">marine metagenome</name>
    <dbReference type="NCBI Taxonomy" id="408172"/>
    <lineage>
        <taxon>unclassified sequences</taxon>
        <taxon>metagenomes</taxon>
        <taxon>ecological metagenomes</taxon>
    </lineage>
</organism>
<reference evidence="1" key="1">
    <citation type="submission" date="2018-05" db="EMBL/GenBank/DDBJ databases">
        <authorList>
            <person name="Lanie J.A."/>
            <person name="Ng W.-L."/>
            <person name="Kazmierczak K.M."/>
            <person name="Andrzejewski T.M."/>
            <person name="Davidsen T.M."/>
            <person name="Wayne K.J."/>
            <person name="Tettelin H."/>
            <person name="Glass J.I."/>
            <person name="Rusch D."/>
            <person name="Podicherti R."/>
            <person name="Tsui H.-C.T."/>
            <person name="Winkler M.E."/>
        </authorList>
    </citation>
    <scope>NUCLEOTIDE SEQUENCE</scope>
</reference>
<dbReference type="AlphaFoldDB" id="A0A382FEM1"/>
<sequence length="146" mass="17420">MLYRVNKWSGLKYVKVYKNEDHIVFHCFDDNIDIAKISIKYKTLKNISKIKLDLETDGANSFNKICLGLLDKIESEKKGVQFQTENYSYYNRVMDRIKWYGSDYSKPITFDQGMMIVKLDNWENSDEEKQSIVWLLYLVDRCKECK</sequence>
<proteinExistence type="predicted"/>
<protein>
    <submittedName>
        <fullName evidence="1">Uncharacterized protein</fullName>
    </submittedName>
</protein>